<accession>A0ABU2Y591</accession>
<gene>
    <name evidence="5" type="ORF">RM519_03165</name>
</gene>
<protein>
    <submittedName>
        <fullName evidence="5">Substrate-binding domain-containing protein</fullName>
    </submittedName>
</protein>
<dbReference type="PANTHER" id="PTHR30024:SF47">
    <property type="entry name" value="TAURINE-BINDING PERIPLASMIC PROTEIN"/>
    <property type="match status" value="1"/>
</dbReference>
<evidence type="ECO:0000259" key="4">
    <source>
        <dbReference type="Pfam" id="PF22384"/>
    </source>
</evidence>
<dbReference type="Gene3D" id="3.40.190.10">
    <property type="entry name" value="Periplasmic binding protein-like II"/>
    <property type="match status" value="2"/>
</dbReference>
<evidence type="ECO:0000313" key="6">
    <source>
        <dbReference type="Proteomes" id="UP001252186"/>
    </source>
</evidence>
<evidence type="ECO:0000256" key="1">
    <source>
        <dbReference type="ARBA" id="ARBA00004418"/>
    </source>
</evidence>
<comment type="similarity">
    <text evidence="2">Belongs to the bacterial solute-binding protein SsuA/TauA family.</text>
</comment>
<dbReference type="PANTHER" id="PTHR30024">
    <property type="entry name" value="ALIPHATIC SULFONATES-BINDING PROTEIN-RELATED"/>
    <property type="match status" value="1"/>
</dbReference>
<reference evidence="5 6" key="1">
    <citation type="submission" date="2023-09" db="EMBL/GenBank/DDBJ databases">
        <authorList>
            <person name="Rey-Velasco X."/>
        </authorList>
    </citation>
    <scope>NUCLEOTIDE SEQUENCE [LARGE SCALE GENOMIC DNA]</scope>
    <source>
        <strain evidence="5 6">P050</strain>
    </source>
</reference>
<comment type="caution">
    <text evidence="5">The sequence shown here is derived from an EMBL/GenBank/DDBJ whole genome shotgun (WGS) entry which is preliminary data.</text>
</comment>
<comment type="subcellular location">
    <subcellularLocation>
        <location evidence="1">Periplasm</location>
    </subcellularLocation>
</comment>
<name>A0ABU2Y591_9FLAO</name>
<organism evidence="5 6">
    <name type="scientific">Urechidicola vernalis</name>
    <dbReference type="NCBI Taxonomy" id="3075600"/>
    <lineage>
        <taxon>Bacteria</taxon>
        <taxon>Pseudomonadati</taxon>
        <taxon>Bacteroidota</taxon>
        <taxon>Flavobacteriia</taxon>
        <taxon>Flavobacteriales</taxon>
        <taxon>Flavobacteriaceae</taxon>
        <taxon>Urechidicola</taxon>
    </lineage>
</organism>
<dbReference type="EMBL" id="JAVRHV010000001">
    <property type="protein sequence ID" value="MDT0552238.1"/>
    <property type="molecule type" value="Genomic_DNA"/>
</dbReference>
<proteinExistence type="inferred from homology"/>
<feature type="domain" description="Ca3427-like PBP 2" evidence="4">
    <location>
        <begin position="93"/>
        <end position="178"/>
    </location>
</feature>
<sequence length="289" mass="32617">MTELTIGGVPEHFNLPWHLAIDNNEFTKEGVSLNWRDFPGGTGAMCKGLRDGSLDIAVLLTEGIIKDITNGNKSKIVQTYVNSPLLWGVHVAAESNYFDMSDLTGKIAAISRYDSGSHLLAIVNAKNNGWDTNKMEFEVVQNLNGGIDALTNGAADYFLWEHFTTKPLVDNGTFRRIENCPSPWPCFVIAVRNEVLEQEPDAIEKVLRVINNGLKKLSTFAKKERYIDLFAQQYNLEREDVKNWLIITEWNQGKPISRSLIKSIQNKLFDLNVIESSIDIDKLVKKIYL</sequence>
<dbReference type="SUPFAM" id="SSF53850">
    <property type="entry name" value="Periplasmic binding protein-like II"/>
    <property type="match status" value="1"/>
</dbReference>
<dbReference type="RefSeq" id="WP_311592085.1">
    <property type="nucleotide sequence ID" value="NZ_JAVRHV010000001.1"/>
</dbReference>
<evidence type="ECO:0000256" key="2">
    <source>
        <dbReference type="ARBA" id="ARBA00010742"/>
    </source>
</evidence>
<dbReference type="InterPro" id="IPR054364">
    <property type="entry name" value="Ca3427-like_PBP2"/>
</dbReference>
<evidence type="ECO:0000313" key="5">
    <source>
        <dbReference type="EMBL" id="MDT0552238.1"/>
    </source>
</evidence>
<dbReference type="Pfam" id="PF22384">
    <property type="entry name" value="PBP2_Ca3427_like"/>
    <property type="match status" value="1"/>
</dbReference>
<dbReference type="CDD" id="cd13637">
    <property type="entry name" value="PBP2_Ca3427_like"/>
    <property type="match status" value="1"/>
</dbReference>
<evidence type="ECO:0000256" key="3">
    <source>
        <dbReference type="ARBA" id="ARBA00022729"/>
    </source>
</evidence>
<keyword evidence="6" id="KW-1185">Reference proteome</keyword>
<dbReference type="Proteomes" id="UP001252186">
    <property type="component" value="Unassembled WGS sequence"/>
</dbReference>
<keyword evidence="3" id="KW-0732">Signal</keyword>